<evidence type="ECO:0000313" key="1">
    <source>
        <dbReference type="EMBL" id="MED6128417.1"/>
    </source>
</evidence>
<organism evidence="1 2">
    <name type="scientific">Stylosanthes scabra</name>
    <dbReference type="NCBI Taxonomy" id="79078"/>
    <lineage>
        <taxon>Eukaryota</taxon>
        <taxon>Viridiplantae</taxon>
        <taxon>Streptophyta</taxon>
        <taxon>Embryophyta</taxon>
        <taxon>Tracheophyta</taxon>
        <taxon>Spermatophyta</taxon>
        <taxon>Magnoliopsida</taxon>
        <taxon>eudicotyledons</taxon>
        <taxon>Gunneridae</taxon>
        <taxon>Pentapetalae</taxon>
        <taxon>rosids</taxon>
        <taxon>fabids</taxon>
        <taxon>Fabales</taxon>
        <taxon>Fabaceae</taxon>
        <taxon>Papilionoideae</taxon>
        <taxon>50 kb inversion clade</taxon>
        <taxon>dalbergioids sensu lato</taxon>
        <taxon>Dalbergieae</taxon>
        <taxon>Pterocarpus clade</taxon>
        <taxon>Stylosanthes</taxon>
    </lineage>
</organism>
<dbReference type="Proteomes" id="UP001341840">
    <property type="component" value="Unassembled WGS sequence"/>
</dbReference>
<sequence>ENSQKRDVFFKFYSQMFIVASICRYKAPEYATSGKLIDRSREGNQLMTQSLGDESLVEWFYSQMFIVASICRYKAPEYATSGKLIDKSREGNQLMTQSLGDESLVEWARTTDKRCLRFPGIASEALPILLPRSDPLGTKSVAFDNWQR</sequence>
<comment type="caution">
    <text evidence="1">The sequence shown here is derived from an EMBL/GenBank/DDBJ whole genome shotgun (WGS) entry which is preliminary data.</text>
</comment>
<gene>
    <name evidence="1" type="ORF">PIB30_097625</name>
</gene>
<evidence type="ECO:0000313" key="2">
    <source>
        <dbReference type="Proteomes" id="UP001341840"/>
    </source>
</evidence>
<protein>
    <submittedName>
        <fullName evidence="1">Uncharacterized protein</fullName>
    </submittedName>
</protein>
<keyword evidence="2" id="KW-1185">Reference proteome</keyword>
<name>A0ABU6RWM9_9FABA</name>
<dbReference type="EMBL" id="JASCZI010032625">
    <property type="protein sequence ID" value="MED6128417.1"/>
    <property type="molecule type" value="Genomic_DNA"/>
</dbReference>
<reference evidence="1 2" key="1">
    <citation type="journal article" date="2023" name="Plants (Basel)">
        <title>Bridging the Gap: Combining Genomics and Transcriptomics Approaches to Understand Stylosanthes scabra, an Orphan Legume from the Brazilian Caatinga.</title>
        <authorList>
            <person name="Ferreira-Neto J.R.C."/>
            <person name="da Silva M.D."/>
            <person name="Binneck E."/>
            <person name="de Melo N.F."/>
            <person name="da Silva R.H."/>
            <person name="de Melo A.L.T.M."/>
            <person name="Pandolfi V."/>
            <person name="Bustamante F.O."/>
            <person name="Brasileiro-Vidal A.C."/>
            <person name="Benko-Iseppon A.M."/>
        </authorList>
    </citation>
    <scope>NUCLEOTIDE SEQUENCE [LARGE SCALE GENOMIC DNA]</scope>
    <source>
        <tissue evidence="1">Leaves</tissue>
    </source>
</reference>
<proteinExistence type="predicted"/>
<feature type="non-terminal residue" evidence="1">
    <location>
        <position position="1"/>
    </location>
</feature>
<accession>A0ABU6RWM9</accession>